<organism evidence="1 2">
    <name type="scientific">Catharanthus roseus</name>
    <name type="common">Madagascar periwinkle</name>
    <name type="synonym">Vinca rosea</name>
    <dbReference type="NCBI Taxonomy" id="4058"/>
    <lineage>
        <taxon>Eukaryota</taxon>
        <taxon>Viridiplantae</taxon>
        <taxon>Streptophyta</taxon>
        <taxon>Embryophyta</taxon>
        <taxon>Tracheophyta</taxon>
        <taxon>Spermatophyta</taxon>
        <taxon>Magnoliopsida</taxon>
        <taxon>eudicotyledons</taxon>
        <taxon>Gunneridae</taxon>
        <taxon>Pentapetalae</taxon>
        <taxon>asterids</taxon>
        <taxon>lamiids</taxon>
        <taxon>Gentianales</taxon>
        <taxon>Apocynaceae</taxon>
        <taxon>Rauvolfioideae</taxon>
        <taxon>Vinceae</taxon>
        <taxon>Catharanthinae</taxon>
        <taxon>Catharanthus</taxon>
    </lineage>
</organism>
<dbReference type="EMBL" id="CM044702">
    <property type="protein sequence ID" value="KAI5676684.1"/>
    <property type="molecule type" value="Genomic_DNA"/>
</dbReference>
<gene>
    <name evidence="1" type="ORF">M9H77_07634</name>
</gene>
<protein>
    <submittedName>
        <fullName evidence="1">Uncharacterized protein</fullName>
    </submittedName>
</protein>
<accession>A0ACC0BVH6</accession>
<evidence type="ECO:0000313" key="2">
    <source>
        <dbReference type="Proteomes" id="UP001060085"/>
    </source>
</evidence>
<keyword evidence="2" id="KW-1185">Reference proteome</keyword>
<dbReference type="Proteomes" id="UP001060085">
    <property type="component" value="Linkage Group LG02"/>
</dbReference>
<name>A0ACC0BVH6_CATRO</name>
<reference evidence="2" key="1">
    <citation type="journal article" date="2023" name="Nat. Plants">
        <title>Single-cell RNA sequencing provides a high-resolution roadmap for understanding the multicellular compartmentation of specialized metabolism.</title>
        <authorList>
            <person name="Sun S."/>
            <person name="Shen X."/>
            <person name="Li Y."/>
            <person name="Li Y."/>
            <person name="Wang S."/>
            <person name="Li R."/>
            <person name="Zhang H."/>
            <person name="Shen G."/>
            <person name="Guo B."/>
            <person name="Wei J."/>
            <person name="Xu J."/>
            <person name="St-Pierre B."/>
            <person name="Chen S."/>
            <person name="Sun C."/>
        </authorList>
    </citation>
    <scope>NUCLEOTIDE SEQUENCE [LARGE SCALE GENOMIC DNA]</scope>
</reference>
<sequence>MIYFGYNMYLSVVGKIRMRETIASCTGGTSGRADDEGAGFNDVPPSDDEEEGVKMGAGLEYDNYGNGVKVVGGIDVVVGEADVPIGIEDDVRRSLWISPFLLTPTYHL</sequence>
<comment type="caution">
    <text evidence="1">The sequence shown here is derived from an EMBL/GenBank/DDBJ whole genome shotgun (WGS) entry which is preliminary data.</text>
</comment>
<proteinExistence type="predicted"/>
<evidence type="ECO:0000313" key="1">
    <source>
        <dbReference type="EMBL" id="KAI5676684.1"/>
    </source>
</evidence>